<dbReference type="RefSeq" id="WP_204632533.1">
    <property type="nucleotide sequence ID" value="NZ_BSOC01000002.1"/>
</dbReference>
<feature type="domain" description="MobA/MobL protein" evidence="4">
    <location>
        <begin position="21"/>
        <end position="245"/>
    </location>
</feature>
<protein>
    <submittedName>
        <fullName evidence="5">MobA/MobL family protein</fullName>
    </submittedName>
</protein>
<sequence length="547" mass="61049">MQVHQHARPHIETHNRSKNHSSVAGAAYRLGLKLYDERAGIWHDYRKRELGEEIVRALTIAPAGAPSWAADPAQLWNRVEASEKRKDAQVARDYRIPIPFGLSDQDAGDLAEEMARFISDELHTPVSLGLHRDADRDALGNLKPSDRQGFHAHLYFPTRRLSDVMAGEGDGGGTGFGEKLTILSNKNSSTVFVEMLNAKWSELANDFSRKIGSDLKFEYKSYKRLGLSLTPQPTLGQSASAMERRGIYTNRGDSLREALAVAQVYQKAHAGALNAQHAQALQDVRREAGRGTQAQTKALKKTMVSLFGSRKSQSSIPAMIFRQGSLAYRLKASAPAPKTKEEADELEKSLVLIEALDKAFAVYHELMQQLEEVLKMIEVSRASKLDVEYQVDRSREHRKVAQVKLSNWESEHHWRVKMFASMGGVPHPTHEKLRADVRLHNGHVQAGKQTIARHAEDVGKAGREVSALRAKKQETLSTIRNAIVKLHDAESPLLQEMMKALSSSERTFIKEQLPVLFPPMDDKGVEGEDAVFFSDKAPALKKESVRP</sequence>
<dbReference type="Gene3D" id="3.30.930.30">
    <property type="match status" value="1"/>
</dbReference>
<feature type="region of interest" description="Disordered" evidence="3">
    <location>
        <begin position="1"/>
        <end position="22"/>
    </location>
</feature>
<proteinExistence type="inferred from homology"/>
<comment type="similarity">
    <text evidence="1">Belongs to the MobA/MobL family.</text>
</comment>
<keyword evidence="6" id="KW-1185">Reference proteome</keyword>
<dbReference type="Pfam" id="PF03389">
    <property type="entry name" value="MobA_MobL"/>
    <property type="match status" value="1"/>
</dbReference>
<dbReference type="InterPro" id="IPR005053">
    <property type="entry name" value="MobA_MobL"/>
</dbReference>
<dbReference type="Proteomes" id="UP001430193">
    <property type="component" value="Unassembled WGS sequence"/>
</dbReference>
<organism evidence="5 6">
    <name type="scientific">Dyella mobilis</name>
    <dbReference type="NCBI Taxonomy" id="1849582"/>
    <lineage>
        <taxon>Bacteria</taxon>
        <taxon>Pseudomonadati</taxon>
        <taxon>Pseudomonadota</taxon>
        <taxon>Gammaproteobacteria</taxon>
        <taxon>Lysobacterales</taxon>
        <taxon>Rhodanobacteraceae</taxon>
        <taxon>Dyella</taxon>
    </lineage>
</organism>
<evidence type="ECO:0000256" key="3">
    <source>
        <dbReference type="SAM" id="MobiDB-lite"/>
    </source>
</evidence>
<reference evidence="5" key="1">
    <citation type="submission" date="2020-10" db="EMBL/GenBank/DDBJ databases">
        <title>Phylogeny of dyella-like bacteria.</title>
        <authorList>
            <person name="Fu J."/>
        </authorList>
    </citation>
    <scope>NUCLEOTIDE SEQUENCE</scope>
    <source>
        <strain evidence="5">DHON07</strain>
    </source>
</reference>
<gene>
    <name evidence="5" type="ORF">ISS99_15825</name>
</gene>
<evidence type="ECO:0000259" key="4">
    <source>
        <dbReference type="Pfam" id="PF03389"/>
    </source>
</evidence>
<dbReference type="EMBL" id="JADIKF010000039">
    <property type="protein sequence ID" value="MBM7130993.1"/>
    <property type="molecule type" value="Genomic_DNA"/>
</dbReference>
<name>A0ABS2KJ89_9GAMM</name>
<evidence type="ECO:0000313" key="5">
    <source>
        <dbReference type="EMBL" id="MBM7130993.1"/>
    </source>
</evidence>
<comment type="caution">
    <text evidence="5">The sequence shown here is derived from an EMBL/GenBank/DDBJ whole genome shotgun (WGS) entry which is preliminary data.</text>
</comment>
<evidence type="ECO:0000256" key="2">
    <source>
        <dbReference type="ARBA" id="ARBA00022971"/>
    </source>
</evidence>
<keyword evidence="2" id="KW-0184">Conjugation</keyword>
<evidence type="ECO:0000313" key="6">
    <source>
        <dbReference type="Proteomes" id="UP001430193"/>
    </source>
</evidence>
<accession>A0ABS2KJ89</accession>
<evidence type="ECO:0000256" key="1">
    <source>
        <dbReference type="ARBA" id="ARBA00010873"/>
    </source>
</evidence>